<dbReference type="AlphaFoldDB" id="A0A6M2E2Y1"/>
<evidence type="ECO:0000256" key="1">
    <source>
        <dbReference type="SAM" id="Phobius"/>
    </source>
</evidence>
<keyword evidence="1" id="KW-0812">Transmembrane</keyword>
<evidence type="ECO:0000256" key="2">
    <source>
        <dbReference type="SAM" id="SignalP"/>
    </source>
</evidence>
<keyword evidence="2" id="KW-0732">Signal</keyword>
<accession>A0A6M2E2Y1</accession>
<proteinExistence type="predicted"/>
<feature type="chain" id="PRO_5026987423" description="Secreted protein" evidence="2">
    <location>
        <begin position="16"/>
        <end position="77"/>
    </location>
</feature>
<reference evidence="3" key="1">
    <citation type="submission" date="2020-03" db="EMBL/GenBank/DDBJ databases">
        <title>Transcriptomic Profiling of the Digestive Tract of the Rat Flea, Xenopsylla cheopis, Following Blood Feeding and Infection with Yersinia pestis.</title>
        <authorList>
            <person name="Bland D.M."/>
            <person name="Martens C.A."/>
            <person name="Virtaneva K."/>
            <person name="Kanakabandi K."/>
            <person name="Long D."/>
            <person name="Rosenke R."/>
            <person name="Saturday G.A."/>
            <person name="Hoyt F.H."/>
            <person name="Bruno D.P."/>
            <person name="Ribeiro J.M.C."/>
            <person name="Hinnebusch J."/>
        </authorList>
    </citation>
    <scope>NUCLEOTIDE SEQUENCE</scope>
</reference>
<dbReference type="EMBL" id="GIIL01007561">
    <property type="protein sequence ID" value="NOV51287.1"/>
    <property type="molecule type" value="Transcribed_RNA"/>
</dbReference>
<keyword evidence="1" id="KW-0472">Membrane</keyword>
<protein>
    <recommendedName>
        <fullName evidence="4">Secreted protein</fullName>
    </recommendedName>
</protein>
<name>A0A6M2E2Y1_XENCH</name>
<evidence type="ECO:0008006" key="4">
    <source>
        <dbReference type="Google" id="ProtNLM"/>
    </source>
</evidence>
<organism evidence="3">
    <name type="scientific">Xenopsylla cheopis</name>
    <name type="common">Oriental rat flea</name>
    <name type="synonym">Pulex cheopis</name>
    <dbReference type="NCBI Taxonomy" id="163159"/>
    <lineage>
        <taxon>Eukaryota</taxon>
        <taxon>Metazoa</taxon>
        <taxon>Ecdysozoa</taxon>
        <taxon>Arthropoda</taxon>
        <taxon>Hexapoda</taxon>
        <taxon>Insecta</taxon>
        <taxon>Pterygota</taxon>
        <taxon>Neoptera</taxon>
        <taxon>Endopterygota</taxon>
        <taxon>Siphonaptera</taxon>
        <taxon>Pulicidae</taxon>
        <taxon>Xenopsyllinae</taxon>
        <taxon>Xenopsylla</taxon>
    </lineage>
</organism>
<feature type="signal peptide" evidence="2">
    <location>
        <begin position="1"/>
        <end position="15"/>
    </location>
</feature>
<keyword evidence="1" id="KW-1133">Transmembrane helix</keyword>
<sequence length="77" mass="8620">MSLLYLPACVHVCFCLSVYFSCMPICDSVSACLSVCLLYPSNLFISPLPSYISVNWPMYLCICLFVCQTICLFVISI</sequence>
<feature type="transmembrane region" description="Helical" evidence="1">
    <location>
        <begin position="56"/>
        <end position="75"/>
    </location>
</feature>
<evidence type="ECO:0000313" key="3">
    <source>
        <dbReference type="EMBL" id="NOV51287.1"/>
    </source>
</evidence>